<comment type="caution">
    <text evidence="1">The sequence shown here is derived from an EMBL/GenBank/DDBJ whole genome shotgun (WGS) entry which is preliminary data.</text>
</comment>
<accession>A0A7X9FUK5</accession>
<protein>
    <recommendedName>
        <fullName evidence="3">Type 4 fimbrial biogenesis protein PilX N-terminal domain-containing protein</fullName>
    </recommendedName>
</protein>
<evidence type="ECO:0008006" key="3">
    <source>
        <dbReference type="Google" id="ProtNLM"/>
    </source>
</evidence>
<reference evidence="1 2" key="1">
    <citation type="journal article" date="2020" name="Biotechnol. Biofuels">
        <title>New insights from the biogas microbiome by comprehensive genome-resolved metagenomics of nearly 1600 species originating from multiple anaerobic digesters.</title>
        <authorList>
            <person name="Campanaro S."/>
            <person name="Treu L."/>
            <person name="Rodriguez-R L.M."/>
            <person name="Kovalovszki A."/>
            <person name="Ziels R.M."/>
            <person name="Maus I."/>
            <person name="Zhu X."/>
            <person name="Kougias P.G."/>
            <person name="Basile A."/>
            <person name="Luo G."/>
            <person name="Schluter A."/>
            <person name="Konstantinidis K.T."/>
            <person name="Angelidaki I."/>
        </authorList>
    </citation>
    <scope>NUCLEOTIDE SEQUENCE [LARGE SCALE GENOMIC DNA]</scope>
    <source>
        <strain evidence="1">AS27yjCOA_65</strain>
    </source>
</reference>
<evidence type="ECO:0000313" key="1">
    <source>
        <dbReference type="EMBL" id="NMC64059.1"/>
    </source>
</evidence>
<dbReference type="EMBL" id="JAAZON010000593">
    <property type="protein sequence ID" value="NMC64059.1"/>
    <property type="molecule type" value="Genomic_DNA"/>
</dbReference>
<dbReference type="AlphaFoldDB" id="A0A7X9FUK5"/>
<sequence length="589" mass="64138">MKERGFAIVVTLFLLGALAAILGAYALSSRLDMASTRFSRNTVTGFYSAEAGLNVRAEAIREVFVGYNRPSGISPSEIDPCQGGNQGSGDFQCRVYELNRRTIHTYIEEATGNPIILTIPPGERYQNLNAQEYRYTAKSQAHAPVTNHIEAILELRFKSRLVPLFQFAAFYNKDLEILPGPTMTLSGPVHTNGDLYLMSDGNSLSITGQVTTAGDLYRGRKNNNVCTNNPVKIYDPTNPLSLVPSCPARVKVAPNSLGPWHGMIQVKVPPVTVPGPELFDANPSALYWNKADLRLVMTVDSAGNKLSVEVRNSDTSNNSAHSAALLACPGSIGGKVANRSLLYNFREEKWIYLLDVDLQALLNCLKSTNWFGSGKALDDSTEGGLVFHFTVIGPLSGAANNPYGVRIINGAELKSTASGAPTIKGLTIVSDQAFYIKGNYNSINKKPAAIMADSINVLSNSWSDTNSNNSIDSRIASNTTINTAFLAGTDSTGGAEGSSGQSLGNYNGGLENFPRFHENWSNKTLTYRGSFVSLGRPRHVTGSWSNQSYNPPVRDWNYDTSFNNAANLPPITPRFVYLKQELFVRDFER</sequence>
<proteinExistence type="predicted"/>
<gene>
    <name evidence="1" type="ORF">GYA55_12925</name>
</gene>
<name>A0A7X9FUK5_9DELT</name>
<dbReference type="Proteomes" id="UP000524246">
    <property type="component" value="Unassembled WGS sequence"/>
</dbReference>
<organism evidence="1 2">
    <name type="scientific">SAR324 cluster bacterium</name>
    <dbReference type="NCBI Taxonomy" id="2024889"/>
    <lineage>
        <taxon>Bacteria</taxon>
        <taxon>Deltaproteobacteria</taxon>
        <taxon>SAR324 cluster</taxon>
    </lineage>
</organism>
<evidence type="ECO:0000313" key="2">
    <source>
        <dbReference type="Proteomes" id="UP000524246"/>
    </source>
</evidence>